<name>A0ABQ4Z1F2_9ASTR</name>
<feature type="region of interest" description="Disordered" evidence="1">
    <location>
        <begin position="1"/>
        <end position="43"/>
    </location>
</feature>
<sequence>MNDSLTVTSGVSIPVSDPEKAHEAWLEPDPEPMKEEQTGSDSGNLLVSLAGSKTLSTMDDDFLATALPKGYMKPIAYYRRTCHRCINQKVILVLLVFHENLDELFYTLGCNFFMSNQPKRSGEILKVERCLIPPYDIHVNQSTSPPHRDCSLYSCLTYNHCNYGPSILPSNTKLHTIDSTSIPKITPFIPFSYEWYDWSKRCSEVEDGMIHSDDVLDFI</sequence>
<gene>
    <name evidence="2" type="ORF">Tco_0749528</name>
</gene>
<dbReference type="Proteomes" id="UP001151760">
    <property type="component" value="Unassembled WGS sequence"/>
</dbReference>
<feature type="compositionally biased region" description="Polar residues" evidence="1">
    <location>
        <begin position="1"/>
        <end position="11"/>
    </location>
</feature>
<accession>A0ABQ4Z1F2</accession>
<evidence type="ECO:0000313" key="3">
    <source>
        <dbReference type="Proteomes" id="UP001151760"/>
    </source>
</evidence>
<reference evidence="2" key="1">
    <citation type="journal article" date="2022" name="Int. J. Mol. Sci.">
        <title>Draft Genome of Tanacetum Coccineum: Genomic Comparison of Closely Related Tanacetum-Family Plants.</title>
        <authorList>
            <person name="Yamashiro T."/>
            <person name="Shiraishi A."/>
            <person name="Nakayama K."/>
            <person name="Satake H."/>
        </authorList>
    </citation>
    <scope>NUCLEOTIDE SEQUENCE</scope>
</reference>
<proteinExistence type="predicted"/>
<comment type="caution">
    <text evidence="2">The sequence shown here is derived from an EMBL/GenBank/DDBJ whole genome shotgun (WGS) entry which is preliminary data.</text>
</comment>
<protein>
    <submittedName>
        <fullName evidence="2">Uncharacterized protein</fullName>
    </submittedName>
</protein>
<dbReference type="EMBL" id="BQNB010010868">
    <property type="protein sequence ID" value="GJS82987.1"/>
    <property type="molecule type" value="Genomic_DNA"/>
</dbReference>
<evidence type="ECO:0000313" key="2">
    <source>
        <dbReference type="EMBL" id="GJS82987.1"/>
    </source>
</evidence>
<evidence type="ECO:0000256" key="1">
    <source>
        <dbReference type="SAM" id="MobiDB-lite"/>
    </source>
</evidence>
<organism evidence="2 3">
    <name type="scientific">Tanacetum coccineum</name>
    <dbReference type="NCBI Taxonomy" id="301880"/>
    <lineage>
        <taxon>Eukaryota</taxon>
        <taxon>Viridiplantae</taxon>
        <taxon>Streptophyta</taxon>
        <taxon>Embryophyta</taxon>
        <taxon>Tracheophyta</taxon>
        <taxon>Spermatophyta</taxon>
        <taxon>Magnoliopsida</taxon>
        <taxon>eudicotyledons</taxon>
        <taxon>Gunneridae</taxon>
        <taxon>Pentapetalae</taxon>
        <taxon>asterids</taxon>
        <taxon>campanulids</taxon>
        <taxon>Asterales</taxon>
        <taxon>Asteraceae</taxon>
        <taxon>Asteroideae</taxon>
        <taxon>Anthemideae</taxon>
        <taxon>Anthemidinae</taxon>
        <taxon>Tanacetum</taxon>
    </lineage>
</organism>
<feature type="compositionally biased region" description="Basic and acidic residues" evidence="1">
    <location>
        <begin position="17"/>
        <end position="37"/>
    </location>
</feature>
<keyword evidence="3" id="KW-1185">Reference proteome</keyword>
<reference evidence="2" key="2">
    <citation type="submission" date="2022-01" db="EMBL/GenBank/DDBJ databases">
        <authorList>
            <person name="Yamashiro T."/>
            <person name="Shiraishi A."/>
            <person name="Satake H."/>
            <person name="Nakayama K."/>
        </authorList>
    </citation>
    <scope>NUCLEOTIDE SEQUENCE</scope>
</reference>